<evidence type="ECO:0000256" key="1">
    <source>
        <dbReference type="SAM" id="Phobius"/>
    </source>
</evidence>
<organism evidence="2 3">
    <name type="scientific">Escherichia phage vB_EcoP-101114UKE3</name>
    <dbReference type="NCBI Taxonomy" id="2865794"/>
    <lineage>
        <taxon>Viruses</taxon>
        <taxon>Duplodnaviria</taxon>
        <taxon>Heunggongvirae</taxon>
        <taxon>Uroviricota</taxon>
        <taxon>Caudoviricetes</taxon>
        <taxon>Mktvariviridae</taxon>
        <taxon>Gordonclarkvirinae</taxon>
        <taxon>Suseptimavirus</taxon>
        <taxon>Suseptimavirus 101114UKE3</taxon>
    </lineage>
</organism>
<name>A0AAE7XT53_9CAUD</name>
<dbReference type="EMBL" id="MZ234017">
    <property type="protein sequence ID" value="QZI79272.1"/>
    <property type="molecule type" value="Genomic_DNA"/>
</dbReference>
<keyword evidence="3" id="KW-1185">Reference proteome</keyword>
<protein>
    <submittedName>
        <fullName evidence="2">Uncharacterized protein</fullName>
    </submittedName>
</protein>
<keyword evidence="1" id="KW-0472">Membrane</keyword>
<sequence>MLHKYFLHCLLVLCIIAFIYDLFFFVARSA</sequence>
<keyword evidence="1" id="KW-0812">Transmembrane</keyword>
<feature type="transmembrane region" description="Helical" evidence="1">
    <location>
        <begin position="5"/>
        <end position="27"/>
    </location>
</feature>
<accession>A0AAE7XT53</accession>
<reference evidence="2 3" key="1">
    <citation type="submission" date="2021-05" db="EMBL/GenBank/DDBJ databases">
        <title>Naturally bred epsilon2 phages have an improved host range and effectivity in uropathogenic E. coli over their ancestor phages.</title>
        <authorList>
            <person name="Saez D."/>
            <person name="Loose M."/>
            <person name="Mutti M."/>
            <person name="Visram Z."/>
            <person name="Hitzenhammer E."/>
            <person name="Dippel D."/>
            <person name="Tisakova L."/>
            <person name="Schertler S."/>
            <person name="Wittmann J."/>
            <person name="Corsini L."/>
            <person name="Wagenlehner F."/>
        </authorList>
    </citation>
    <scope>NUCLEOTIDE SEQUENCE [LARGE SCALE GENOMIC DNA]</scope>
</reference>
<evidence type="ECO:0000313" key="3">
    <source>
        <dbReference type="Proteomes" id="UP000827177"/>
    </source>
</evidence>
<proteinExistence type="predicted"/>
<gene>
    <name evidence="2" type="ORF">101114UKE3_141</name>
</gene>
<keyword evidence="1" id="KW-1133">Transmembrane helix</keyword>
<dbReference type="Proteomes" id="UP000827177">
    <property type="component" value="Segment"/>
</dbReference>
<evidence type="ECO:0000313" key="2">
    <source>
        <dbReference type="EMBL" id="QZI79272.1"/>
    </source>
</evidence>